<keyword evidence="5" id="KW-1015">Disulfide bond</keyword>
<dbReference type="EMBL" id="GHWJ01001163">
    <property type="protein sequence ID" value="NOV33900.1"/>
    <property type="molecule type" value="Transcribed_RNA"/>
</dbReference>
<protein>
    <submittedName>
        <fullName evidence="8">Putative yolk cathepsin</fullName>
    </submittedName>
</protein>
<proteinExistence type="inferred from homology"/>
<evidence type="ECO:0000256" key="4">
    <source>
        <dbReference type="ARBA" id="ARBA00022801"/>
    </source>
</evidence>
<dbReference type="SUPFAM" id="SSF50630">
    <property type="entry name" value="Acid proteases"/>
    <property type="match status" value="1"/>
</dbReference>
<dbReference type="InterPro" id="IPR001461">
    <property type="entry name" value="Aspartic_peptidase_A1"/>
</dbReference>
<sequence>MRIVCIALIALAGVAAARIRIPLRKDRIIMSNLFHSSSEEVGQTIPLNYTQLQYFGNITIGTPPQTFRVIFDTASNLTWVPSVGCSVEQCQDRPLYDNRHSSTYGAYGIWVTAPYIGGGAITGTAAYETITIAGINVTNQLFVEATVIDPKIYNGVQFDGSIGLSIESLYLSQHWSIFDNMFINHLLPEPVFAFYFHPTVNGSDGELILGGIEKSHYEGELTYTQSATDEWLIRLQGVKVGMRWLQTEYIYAKPVSTLPYIYGPQSQIDSINKALNASKTSGDEYTVDCSNITALPIISIKISGKNFDLRPQDYIVEVNSTCYSGFVVDEDHQQPGASTWLLGQNFLRRVYTIFKTGIFLWDKQLAFAYTRPIVY</sequence>
<dbReference type="Pfam" id="PF00026">
    <property type="entry name" value="Asp"/>
    <property type="match status" value="1"/>
</dbReference>
<feature type="domain" description="Peptidase A1" evidence="7">
    <location>
        <begin position="54"/>
        <end position="368"/>
    </location>
</feature>
<dbReference type="InterPro" id="IPR021109">
    <property type="entry name" value="Peptidase_aspartic_dom_sf"/>
</dbReference>
<name>A0A6M2CKA2_RHIMP</name>
<dbReference type="PROSITE" id="PS51767">
    <property type="entry name" value="PEPTIDASE_A1"/>
    <property type="match status" value="1"/>
</dbReference>
<dbReference type="FunFam" id="2.40.70.10:FF:000115">
    <property type="entry name" value="Lysosomal aspartic protease"/>
    <property type="match status" value="1"/>
</dbReference>
<dbReference type="VEuPathDB" id="VectorBase:LOC119167381"/>
<dbReference type="Gene3D" id="2.40.70.10">
    <property type="entry name" value="Acid Proteases"/>
    <property type="match status" value="2"/>
</dbReference>
<evidence type="ECO:0000256" key="3">
    <source>
        <dbReference type="ARBA" id="ARBA00022750"/>
    </source>
</evidence>
<evidence type="ECO:0000259" key="7">
    <source>
        <dbReference type="PROSITE" id="PS51767"/>
    </source>
</evidence>
<keyword evidence="3" id="KW-0064">Aspartyl protease</keyword>
<dbReference type="OrthoDB" id="15189at2759"/>
<comment type="similarity">
    <text evidence="1">Belongs to the peptidase A1 family.</text>
</comment>
<feature type="chain" id="PRO_5026971970" evidence="6">
    <location>
        <begin position="17"/>
        <end position="375"/>
    </location>
</feature>
<keyword evidence="2" id="KW-0645">Protease</keyword>
<keyword evidence="6" id="KW-0732">Signal</keyword>
<dbReference type="PRINTS" id="PR00792">
    <property type="entry name" value="PEPSIN"/>
</dbReference>
<keyword evidence="4" id="KW-0378">Hydrolase</keyword>
<reference evidence="8" key="1">
    <citation type="submission" date="2019-09" db="EMBL/GenBank/DDBJ databases">
        <title>Organ-specific transcriptomic study of the physiology of the cattle tick, Rhipicephalus microplus.</title>
        <authorList>
            <person name="Tirloni L."/>
            <person name="Braz G."/>
            <person name="Gandara A.C.P."/>
            <person name="Sabadin G.A."/>
            <person name="da Silva R.M."/>
            <person name="Guizzo M.G."/>
            <person name="Machado J.A."/>
            <person name="Costa E.P."/>
            <person name="Gomes H.F."/>
            <person name="Moraes J."/>
            <person name="Mota M.B.S."/>
            <person name="Mesquita R.D."/>
            <person name="Alvarenga P.H."/>
            <person name="Alves F."/>
            <person name="Seixas A."/>
            <person name="da Fonseca R.N."/>
            <person name="Fogaca A."/>
            <person name="Logullo C."/>
            <person name="Tanaka A."/>
            <person name="Daffre S."/>
            <person name="Termignoni C."/>
            <person name="Vaz I.S.Jr."/>
            <person name="Oliveira P.L."/>
            <person name="Ribeiro J.M."/>
        </authorList>
    </citation>
    <scope>NUCLEOTIDE SEQUENCE</scope>
    <source>
        <strain evidence="8">Porto Alegre</strain>
    </source>
</reference>
<evidence type="ECO:0000256" key="1">
    <source>
        <dbReference type="ARBA" id="ARBA00007447"/>
    </source>
</evidence>
<dbReference type="AlphaFoldDB" id="A0A6M2CKA2"/>
<dbReference type="PANTHER" id="PTHR47966">
    <property type="entry name" value="BETA-SITE APP-CLEAVING ENZYME, ISOFORM A-RELATED"/>
    <property type="match status" value="1"/>
</dbReference>
<evidence type="ECO:0000313" key="8">
    <source>
        <dbReference type="EMBL" id="NOV33900.1"/>
    </source>
</evidence>
<feature type="disulfide bond" evidence="5">
    <location>
        <begin position="289"/>
        <end position="322"/>
    </location>
</feature>
<organism evidence="8">
    <name type="scientific">Rhipicephalus microplus</name>
    <name type="common">Cattle tick</name>
    <name type="synonym">Boophilus microplus</name>
    <dbReference type="NCBI Taxonomy" id="6941"/>
    <lineage>
        <taxon>Eukaryota</taxon>
        <taxon>Metazoa</taxon>
        <taxon>Ecdysozoa</taxon>
        <taxon>Arthropoda</taxon>
        <taxon>Chelicerata</taxon>
        <taxon>Arachnida</taxon>
        <taxon>Acari</taxon>
        <taxon>Parasitiformes</taxon>
        <taxon>Ixodida</taxon>
        <taxon>Ixodoidea</taxon>
        <taxon>Ixodidae</taxon>
        <taxon>Rhipicephalinae</taxon>
        <taxon>Rhipicephalus</taxon>
        <taxon>Boophilus</taxon>
    </lineage>
</organism>
<dbReference type="GO" id="GO:0006508">
    <property type="term" value="P:proteolysis"/>
    <property type="evidence" value="ECO:0007669"/>
    <property type="project" value="UniProtKB-KW"/>
</dbReference>
<feature type="signal peptide" evidence="6">
    <location>
        <begin position="1"/>
        <end position="16"/>
    </location>
</feature>
<dbReference type="GO" id="GO:0004190">
    <property type="term" value="F:aspartic-type endopeptidase activity"/>
    <property type="evidence" value="ECO:0007669"/>
    <property type="project" value="UniProtKB-KW"/>
</dbReference>
<accession>A0A6M2CKA2</accession>
<evidence type="ECO:0000256" key="2">
    <source>
        <dbReference type="ARBA" id="ARBA00022670"/>
    </source>
</evidence>
<feature type="disulfide bond" evidence="5">
    <location>
        <begin position="85"/>
        <end position="90"/>
    </location>
</feature>
<dbReference type="InterPro" id="IPR033121">
    <property type="entry name" value="PEPTIDASE_A1"/>
</dbReference>
<evidence type="ECO:0000256" key="5">
    <source>
        <dbReference type="PIRSR" id="PIRSR601461-2"/>
    </source>
</evidence>
<evidence type="ECO:0000256" key="6">
    <source>
        <dbReference type="SAM" id="SignalP"/>
    </source>
</evidence>